<dbReference type="Proteomes" id="UP001165060">
    <property type="component" value="Unassembled WGS sequence"/>
</dbReference>
<accession>A0ABQ6NAJ1</accession>
<keyword evidence="3" id="KW-1185">Reference proteome</keyword>
<comment type="caution">
    <text evidence="2">The sequence shown here is derived from an EMBL/GenBank/DDBJ whole genome shotgun (WGS) entry which is preliminary data.</text>
</comment>
<keyword evidence="1" id="KW-0732">Signal</keyword>
<evidence type="ECO:0008006" key="4">
    <source>
        <dbReference type="Google" id="ProtNLM"/>
    </source>
</evidence>
<reference evidence="2 3" key="1">
    <citation type="journal article" date="2023" name="Commun. Biol.">
        <title>Genome analysis of Parmales, the sister group of diatoms, reveals the evolutionary specialization of diatoms from phago-mixotrophs to photoautotrophs.</title>
        <authorList>
            <person name="Ban H."/>
            <person name="Sato S."/>
            <person name="Yoshikawa S."/>
            <person name="Yamada K."/>
            <person name="Nakamura Y."/>
            <person name="Ichinomiya M."/>
            <person name="Sato N."/>
            <person name="Blanc-Mathieu R."/>
            <person name="Endo H."/>
            <person name="Kuwata A."/>
            <person name="Ogata H."/>
        </authorList>
    </citation>
    <scope>NUCLEOTIDE SEQUENCE [LARGE SCALE GENOMIC DNA]</scope>
</reference>
<protein>
    <recommendedName>
        <fullName evidence="4">Extracellular membrane protein CFEM domain-containing protein</fullName>
    </recommendedName>
</protein>
<evidence type="ECO:0000313" key="3">
    <source>
        <dbReference type="Proteomes" id="UP001165060"/>
    </source>
</evidence>
<evidence type="ECO:0000256" key="1">
    <source>
        <dbReference type="SAM" id="SignalP"/>
    </source>
</evidence>
<feature type="non-terminal residue" evidence="2">
    <location>
        <position position="1"/>
    </location>
</feature>
<evidence type="ECO:0000313" key="2">
    <source>
        <dbReference type="EMBL" id="GMI51561.1"/>
    </source>
</evidence>
<name>A0ABQ6NAJ1_9STRA</name>
<feature type="signal peptide" evidence="1">
    <location>
        <begin position="1"/>
        <end position="34"/>
    </location>
</feature>
<organism evidence="2 3">
    <name type="scientific">Tetraparma gracilis</name>
    <dbReference type="NCBI Taxonomy" id="2962635"/>
    <lineage>
        <taxon>Eukaryota</taxon>
        <taxon>Sar</taxon>
        <taxon>Stramenopiles</taxon>
        <taxon>Ochrophyta</taxon>
        <taxon>Bolidophyceae</taxon>
        <taxon>Parmales</taxon>
        <taxon>Triparmaceae</taxon>
        <taxon>Tetraparma</taxon>
    </lineage>
</organism>
<gene>
    <name evidence="2" type="ORF">TeGR_g4708</name>
</gene>
<sequence length="147" mass="15383">AKNMACGDLPRRTGNKHWTALLLLLALLLPLATAFYDVCLAPPDCHSLSESEAGNVDIAGFISALPQCVFACVPGSGIDVAALYSTMSLPSCQSMSFLMTCAVAGCEQDAIERTTFCLLQDVLGNACAEDAAAGVVYDDGTEPIEDM</sequence>
<feature type="chain" id="PRO_5045474382" description="Extracellular membrane protein CFEM domain-containing protein" evidence="1">
    <location>
        <begin position="35"/>
        <end position="147"/>
    </location>
</feature>
<proteinExistence type="predicted"/>
<dbReference type="EMBL" id="BRYB01006554">
    <property type="protein sequence ID" value="GMI51561.1"/>
    <property type="molecule type" value="Genomic_DNA"/>
</dbReference>